<feature type="transmembrane region" description="Helical" evidence="1">
    <location>
        <begin position="72"/>
        <end position="93"/>
    </location>
</feature>
<dbReference type="Proteomes" id="UP000738376">
    <property type="component" value="Unassembled WGS sequence"/>
</dbReference>
<keyword evidence="1" id="KW-0812">Transmembrane</keyword>
<dbReference type="EMBL" id="JAAVJL010000001">
    <property type="protein sequence ID" value="NMF57880.1"/>
    <property type="molecule type" value="Genomic_DNA"/>
</dbReference>
<dbReference type="RefSeq" id="WP_169362179.1">
    <property type="nucleotide sequence ID" value="NZ_JAAVJL010000001.1"/>
</dbReference>
<name>A0ABX1LQV2_9CYAN</name>
<feature type="transmembrane region" description="Helical" evidence="1">
    <location>
        <begin position="6"/>
        <end position="24"/>
    </location>
</feature>
<dbReference type="EMBL" id="JAAVJL010000001">
    <property type="protein sequence ID" value="NMF57105.1"/>
    <property type="molecule type" value="Genomic_DNA"/>
</dbReference>
<protein>
    <submittedName>
        <fullName evidence="3">Uncharacterized protein</fullName>
    </submittedName>
</protein>
<proteinExistence type="predicted"/>
<reference evidence="3 4" key="1">
    <citation type="submission" date="2020-03" db="EMBL/GenBank/DDBJ databases">
        <title>Draft Genome Sequence of 2-Methylisoborneol Producing Pseudanabaena yagii Strain GIHE-NHR1 Isolated from North Han River in South Korea.</title>
        <authorList>
            <person name="Jeong J."/>
        </authorList>
    </citation>
    <scope>NUCLEOTIDE SEQUENCE [LARGE SCALE GENOMIC DNA]</scope>
    <source>
        <strain evidence="3 4">GIHE-NHR1</strain>
    </source>
</reference>
<keyword evidence="1" id="KW-1133">Transmembrane helix</keyword>
<evidence type="ECO:0000313" key="2">
    <source>
        <dbReference type="EMBL" id="NMF57105.1"/>
    </source>
</evidence>
<evidence type="ECO:0000313" key="4">
    <source>
        <dbReference type="Proteomes" id="UP000738376"/>
    </source>
</evidence>
<evidence type="ECO:0000313" key="3">
    <source>
        <dbReference type="EMBL" id="NMF57880.1"/>
    </source>
</evidence>
<keyword evidence="1" id="KW-0472">Membrane</keyword>
<comment type="caution">
    <text evidence="3">The sequence shown here is derived from an EMBL/GenBank/DDBJ whole genome shotgun (WGS) entry which is preliminary data.</text>
</comment>
<keyword evidence="4" id="KW-1185">Reference proteome</keyword>
<organism evidence="3 4">
    <name type="scientific">Pseudanabaena yagii GIHE-NHR1</name>
    <dbReference type="NCBI Taxonomy" id="2722753"/>
    <lineage>
        <taxon>Bacteria</taxon>
        <taxon>Bacillati</taxon>
        <taxon>Cyanobacteriota</taxon>
        <taxon>Cyanophyceae</taxon>
        <taxon>Pseudanabaenales</taxon>
        <taxon>Pseudanabaenaceae</taxon>
        <taxon>Pseudanabaena</taxon>
        <taxon>Pseudanabaena yagii</taxon>
    </lineage>
</organism>
<evidence type="ECO:0000256" key="1">
    <source>
        <dbReference type="SAM" id="Phobius"/>
    </source>
</evidence>
<gene>
    <name evidence="2" type="ORF">HC246_03510</name>
    <name evidence="3" type="ORF">HC246_07565</name>
</gene>
<accession>A0ABX1LQV2</accession>
<sequence>MSFLADWWFATFAIIFFLILACIIDPNGAVNTFMIMLIDLVKGVFPDTPQGMTIASWVTSFQQSYPMIGGEVLVEVINGVLGMISLLMIFKIWKLLPFV</sequence>